<evidence type="ECO:0000313" key="3">
    <source>
        <dbReference type="Proteomes" id="UP000231644"/>
    </source>
</evidence>
<organism evidence="2 3">
    <name type="scientific">Pseudooceanicola nitratireducens</name>
    <dbReference type="NCBI Taxonomy" id="517719"/>
    <lineage>
        <taxon>Bacteria</taxon>
        <taxon>Pseudomonadati</taxon>
        <taxon>Pseudomonadota</taxon>
        <taxon>Alphaproteobacteria</taxon>
        <taxon>Rhodobacterales</taxon>
        <taxon>Paracoccaceae</taxon>
        <taxon>Pseudooceanicola</taxon>
    </lineage>
</organism>
<dbReference type="STRING" id="517719.SAMN05421762_3272"/>
<evidence type="ECO:0000256" key="1">
    <source>
        <dbReference type="SAM" id="MobiDB-lite"/>
    </source>
</evidence>
<dbReference type="RefSeq" id="WP_093445821.1">
    <property type="nucleotide sequence ID" value="NZ_FNZG01000001.1"/>
</dbReference>
<dbReference type="Proteomes" id="UP000231644">
    <property type="component" value="Unassembled WGS sequence"/>
</dbReference>
<dbReference type="EMBL" id="FOLX01000001">
    <property type="protein sequence ID" value="SFD03551.1"/>
    <property type="molecule type" value="Genomic_DNA"/>
</dbReference>
<reference evidence="2 3" key="1">
    <citation type="submission" date="2016-10" db="EMBL/GenBank/DDBJ databases">
        <authorList>
            <person name="de Groot N.N."/>
        </authorList>
    </citation>
    <scope>NUCLEOTIDE SEQUENCE [LARGE SCALE GENOMIC DNA]</scope>
    <source>
        <strain evidence="2 3">DSM 29619</strain>
    </source>
</reference>
<sequence length="61" mass="6458">MWGFPDAHAAAADYPLDPRSRDGLIAALTADAPADRAAPSKAPVHRSHHQAHHDALAEVRG</sequence>
<protein>
    <submittedName>
        <fullName evidence="2">Uncharacterized protein</fullName>
    </submittedName>
</protein>
<gene>
    <name evidence="2" type="ORF">SAMN05421762_3272</name>
</gene>
<feature type="compositionally biased region" description="Basic and acidic residues" evidence="1">
    <location>
        <begin position="52"/>
        <end position="61"/>
    </location>
</feature>
<feature type="region of interest" description="Disordered" evidence="1">
    <location>
        <begin position="30"/>
        <end position="61"/>
    </location>
</feature>
<dbReference type="AlphaFoldDB" id="A0A1I1P0V4"/>
<accession>A0A1I1P0V4</accession>
<feature type="compositionally biased region" description="Low complexity" evidence="1">
    <location>
        <begin position="30"/>
        <end position="42"/>
    </location>
</feature>
<evidence type="ECO:0000313" key="2">
    <source>
        <dbReference type="EMBL" id="SFD03551.1"/>
    </source>
</evidence>
<proteinExistence type="predicted"/>
<keyword evidence="3" id="KW-1185">Reference proteome</keyword>
<name>A0A1I1P0V4_9RHOB</name>